<comment type="caution">
    <text evidence="1">The sequence shown here is derived from an EMBL/GenBank/DDBJ whole genome shotgun (WGS) entry which is preliminary data.</text>
</comment>
<dbReference type="Proteomes" id="UP001283341">
    <property type="component" value="Unassembled WGS sequence"/>
</dbReference>
<name>A0AAE0M064_9PEZI</name>
<proteinExistence type="predicted"/>
<sequence>MHAAYSSVSSSRLSNTKFPLWSCSRWKISHRMLSTLRLNTNNDDDIPQPQSQVWRNSTSEWWGCVWCGALDLAIHVVSLEPWHEISKSGQLACIIPKTARRPQIWESHSQTQHQDTNDAISSVCATVTHMAHFGLFASVSTDAPWTSNVCGFSGAAIRNLTLNPDSRPPRFNQRPFADCWPSGHAYTAQNISLFHAGTWIECGAVSDKGKPDPRYHPSNLLGW</sequence>
<reference evidence="1" key="2">
    <citation type="submission" date="2023-06" db="EMBL/GenBank/DDBJ databases">
        <authorList>
            <consortium name="Lawrence Berkeley National Laboratory"/>
            <person name="Haridas S."/>
            <person name="Hensen N."/>
            <person name="Bonometti L."/>
            <person name="Westerberg I."/>
            <person name="Brannstrom I.O."/>
            <person name="Guillou S."/>
            <person name="Cros-Aarteil S."/>
            <person name="Calhoun S."/>
            <person name="Kuo A."/>
            <person name="Mondo S."/>
            <person name="Pangilinan J."/>
            <person name="Riley R."/>
            <person name="Labutti K."/>
            <person name="Andreopoulos B."/>
            <person name="Lipzen A."/>
            <person name="Chen C."/>
            <person name="Yanf M."/>
            <person name="Daum C."/>
            <person name="Ng V."/>
            <person name="Clum A."/>
            <person name="Steindorff A."/>
            <person name="Ohm R."/>
            <person name="Martin F."/>
            <person name="Silar P."/>
            <person name="Natvig D."/>
            <person name="Lalanne C."/>
            <person name="Gautier V."/>
            <person name="Ament-Velasquez S.L."/>
            <person name="Kruys A."/>
            <person name="Hutchinson M.I."/>
            <person name="Powell A.J."/>
            <person name="Barry K."/>
            <person name="Miller A.N."/>
            <person name="Grigoriev I.V."/>
            <person name="Debuchy R."/>
            <person name="Gladieux P."/>
            <person name="Thoren M.H."/>
            <person name="Johannesson H."/>
        </authorList>
    </citation>
    <scope>NUCLEOTIDE SEQUENCE</scope>
    <source>
        <strain evidence="1">CBS 118394</strain>
    </source>
</reference>
<dbReference type="AlphaFoldDB" id="A0AAE0M064"/>
<reference evidence="1" key="1">
    <citation type="journal article" date="2023" name="Mol. Phylogenet. Evol.">
        <title>Genome-scale phylogeny and comparative genomics of the fungal order Sordariales.</title>
        <authorList>
            <person name="Hensen N."/>
            <person name="Bonometti L."/>
            <person name="Westerberg I."/>
            <person name="Brannstrom I.O."/>
            <person name="Guillou S."/>
            <person name="Cros-Aarteil S."/>
            <person name="Calhoun S."/>
            <person name="Haridas S."/>
            <person name="Kuo A."/>
            <person name="Mondo S."/>
            <person name="Pangilinan J."/>
            <person name="Riley R."/>
            <person name="LaButti K."/>
            <person name="Andreopoulos B."/>
            <person name="Lipzen A."/>
            <person name="Chen C."/>
            <person name="Yan M."/>
            <person name="Daum C."/>
            <person name="Ng V."/>
            <person name="Clum A."/>
            <person name="Steindorff A."/>
            <person name="Ohm R.A."/>
            <person name="Martin F."/>
            <person name="Silar P."/>
            <person name="Natvig D.O."/>
            <person name="Lalanne C."/>
            <person name="Gautier V."/>
            <person name="Ament-Velasquez S.L."/>
            <person name="Kruys A."/>
            <person name="Hutchinson M.I."/>
            <person name="Powell A.J."/>
            <person name="Barry K."/>
            <person name="Miller A.N."/>
            <person name="Grigoriev I.V."/>
            <person name="Debuchy R."/>
            <person name="Gladieux P."/>
            <person name="Hiltunen Thoren M."/>
            <person name="Johannesson H."/>
        </authorList>
    </citation>
    <scope>NUCLEOTIDE SEQUENCE</scope>
    <source>
        <strain evidence="1">CBS 118394</strain>
    </source>
</reference>
<accession>A0AAE0M064</accession>
<keyword evidence="2" id="KW-1185">Reference proteome</keyword>
<evidence type="ECO:0000313" key="2">
    <source>
        <dbReference type="Proteomes" id="UP001283341"/>
    </source>
</evidence>
<organism evidence="1 2">
    <name type="scientific">Apodospora peruviana</name>
    <dbReference type="NCBI Taxonomy" id="516989"/>
    <lineage>
        <taxon>Eukaryota</taxon>
        <taxon>Fungi</taxon>
        <taxon>Dikarya</taxon>
        <taxon>Ascomycota</taxon>
        <taxon>Pezizomycotina</taxon>
        <taxon>Sordariomycetes</taxon>
        <taxon>Sordariomycetidae</taxon>
        <taxon>Sordariales</taxon>
        <taxon>Lasiosphaeriaceae</taxon>
        <taxon>Apodospora</taxon>
    </lineage>
</organism>
<dbReference type="EMBL" id="JAUEDM010000007">
    <property type="protein sequence ID" value="KAK3313324.1"/>
    <property type="molecule type" value="Genomic_DNA"/>
</dbReference>
<evidence type="ECO:0000313" key="1">
    <source>
        <dbReference type="EMBL" id="KAK3313324.1"/>
    </source>
</evidence>
<gene>
    <name evidence="1" type="ORF">B0H66DRAFT_594240</name>
</gene>
<protein>
    <submittedName>
        <fullName evidence="1">Uncharacterized protein</fullName>
    </submittedName>
</protein>